<dbReference type="RefSeq" id="WP_142893684.1">
    <property type="nucleotide sequence ID" value="NZ_ML660164.1"/>
</dbReference>
<dbReference type="InterPro" id="IPR011542">
    <property type="entry name" value="SUF_FeS_clus_asmbl_SufD"/>
</dbReference>
<dbReference type="GO" id="GO:0016226">
    <property type="term" value="P:iron-sulfur cluster assembly"/>
    <property type="evidence" value="ECO:0007669"/>
    <property type="project" value="InterPro"/>
</dbReference>
<dbReference type="Proteomes" id="UP000315439">
    <property type="component" value="Unassembled WGS sequence"/>
</dbReference>
<gene>
    <name evidence="5" type="primary">sufD</name>
    <name evidence="5" type="ORF">FLL46_11575</name>
</gene>
<feature type="domain" description="SUF system FeS cluster assembly SufBD N-terminal" evidence="4">
    <location>
        <begin position="22"/>
        <end position="169"/>
    </location>
</feature>
<evidence type="ECO:0000256" key="2">
    <source>
        <dbReference type="SAM" id="MobiDB-lite"/>
    </source>
</evidence>
<dbReference type="Pfam" id="PF19295">
    <property type="entry name" value="SufBD_N"/>
    <property type="match status" value="1"/>
</dbReference>
<dbReference type="InterPro" id="IPR037284">
    <property type="entry name" value="SUF_FeS_clus_asmbl_SufBD_sf"/>
</dbReference>
<protein>
    <submittedName>
        <fullName evidence="5">Fe-S cluster assembly protein SufD</fullName>
    </submittedName>
</protein>
<dbReference type="OrthoDB" id="9768262at2"/>
<dbReference type="PANTHER" id="PTHR43575">
    <property type="entry name" value="PROTEIN ABCI7, CHLOROPLASTIC"/>
    <property type="match status" value="1"/>
</dbReference>
<keyword evidence="6" id="KW-1185">Reference proteome</keyword>
<dbReference type="PANTHER" id="PTHR43575:SF1">
    <property type="entry name" value="PROTEIN ABCI7, CHLOROPLASTIC"/>
    <property type="match status" value="1"/>
</dbReference>
<reference evidence="5 6" key="1">
    <citation type="submission" date="2019-07" db="EMBL/GenBank/DDBJ databases">
        <title>Draft genome for Aliikangiella sp. M105.</title>
        <authorList>
            <person name="Wang G."/>
        </authorList>
    </citation>
    <scope>NUCLEOTIDE SEQUENCE [LARGE SCALE GENOMIC DNA]</scope>
    <source>
        <strain evidence="5 6">M105</strain>
    </source>
</reference>
<sequence>MSYAIDFLNRDALELSQFNNELSPSWLAPIKQQALQHFKSAKTPGRKIEHWKYNDTAFLAGQSFVKAPAPQPNEIEAVVSASQSISIESAIELTFIDGYLVSDLNALNVPEGLRLTAIQNADDSQQDAILAHLDPDFDSKNLLLNLNDAMCDKGILIEVERNADISTPIYLRHLSSTSENASLSDNKVIVEQGESSRLTLIEHFESTTSTQTAQETQPDKSNQPPLLALQKTSINLAANSHIDHYRLNLEQDSATQVSQVKSLLGKDAVLNSFYLGVGSKLNRTDIDVIHAGQNAECNLTGIYLPANEQTIDYHTNIEHRVPHCNTNEVFRGIIADKASATFNGKIHIFQDAQKSDAFLNNKNLLLTNQAEVNTKPELEIYADDVKCAHGATIAKLDEKAVYYLQTRGINQRQAKKMLSIGFIQELLNNIQLEPVKSYLANLLDEYMSHID</sequence>
<evidence type="ECO:0000256" key="1">
    <source>
        <dbReference type="ARBA" id="ARBA00043967"/>
    </source>
</evidence>
<evidence type="ECO:0000259" key="4">
    <source>
        <dbReference type="Pfam" id="PF19295"/>
    </source>
</evidence>
<evidence type="ECO:0000313" key="6">
    <source>
        <dbReference type="Proteomes" id="UP000315439"/>
    </source>
</evidence>
<feature type="region of interest" description="Disordered" evidence="2">
    <location>
        <begin position="206"/>
        <end position="225"/>
    </location>
</feature>
<accession>A0A545UDG6</accession>
<dbReference type="NCBIfam" id="TIGR01981">
    <property type="entry name" value="sufD"/>
    <property type="match status" value="1"/>
</dbReference>
<comment type="similarity">
    <text evidence="1">Belongs to the iron-sulfur cluster assembly SufBD family.</text>
</comment>
<feature type="domain" description="SUF system FeS cluster assembly SufBD core" evidence="3">
    <location>
        <begin position="180"/>
        <end position="422"/>
    </location>
</feature>
<name>A0A545UDG6_9GAMM</name>
<comment type="caution">
    <text evidence="5">The sequence shown here is derived from an EMBL/GenBank/DDBJ whole genome shotgun (WGS) entry which is preliminary data.</text>
</comment>
<dbReference type="EMBL" id="VIKS01000007">
    <property type="protein sequence ID" value="TQV87507.1"/>
    <property type="molecule type" value="Genomic_DNA"/>
</dbReference>
<evidence type="ECO:0000259" key="3">
    <source>
        <dbReference type="Pfam" id="PF01458"/>
    </source>
</evidence>
<proteinExistence type="inferred from homology"/>
<feature type="compositionally biased region" description="Low complexity" evidence="2">
    <location>
        <begin position="206"/>
        <end position="216"/>
    </location>
</feature>
<organism evidence="5 6">
    <name type="scientific">Aliikangiella coralliicola</name>
    <dbReference type="NCBI Taxonomy" id="2592383"/>
    <lineage>
        <taxon>Bacteria</taxon>
        <taxon>Pseudomonadati</taxon>
        <taxon>Pseudomonadota</taxon>
        <taxon>Gammaproteobacteria</taxon>
        <taxon>Oceanospirillales</taxon>
        <taxon>Pleioneaceae</taxon>
        <taxon>Aliikangiella</taxon>
    </lineage>
</organism>
<dbReference type="InterPro" id="IPR000825">
    <property type="entry name" value="SUF_FeS_clus_asmbl_SufBD_core"/>
</dbReference>
<evidence type="ECO:0000313" key="5">
    <source>
        <dbReference type="EMBL" id="TQV87507.1"/>
    </source>
</evidence>
<dbReference type="InterPro" id="IPR055346">
    <property type="entry name" value="Fe-S_cluster_assembly_SufBD"/>
</dbReference>
<dbReference type="SUPFAM" id="SSF101960">
    <property type="entry name" value="Stabilizer of iron transporter SufD"/>
    <property type="match status" value="1"/>
</dbReference>
<dbReference type="AlphaFoldDB" id="A0A545UDG6"/>
<dbReference type="InterPro" id="IPR045595">
    <property type="entry name" value="SufBD_N"/>
</dbReference>
<dbReference type="Pfam" id="PF01458">
    <property type="entry name" value="SUFBD_core"/>
    <property type="match status" value="1"/>
</dbReference>